<dbReference type="EMBL" id="AEWJ01000018">
    <property type="protein sequence ID" value="EGD60513.1"/>
    <property type="molecule type" value="Genomic_DNA"/>
</dbReference>
<proteinExistence type="predicted"/>
<comment type="caution">
    <text evidence="1">The sequence shown here is derived from an EMBL/GenBank/DDBJ whole genome shotgun (WGS) entry which is preliminary data.</text>
</comment>
<dbReference type="AlphaFoldDB" id="F1Z4A3"/>
<dbReference type="STRING" id="983920.Y88_2803"/>
<protein>
    <submittedName>
        <fullName evidence="1">Uncharacterized protein</fullName>
    </submittedName>
</protein>
<keyword evidence="2" id="KW-1185">Reference proteome</keyword>
<organism evidence="1 2">
    <name type="scientific">Novosphingobium nitrogenifigens DSM 19370</name>
    <dbReference type="NCBI Taxonomy" id="983920"/>
    <lineage>
        <taxon>Bacteria</taxon>
        <taxon>Pseudomonadati</taxon>
        <taxon>Pseudomonadota</taxon>
        <taxon>Alphaproteobacteria</taxon>
        <taxon>Sphingomonadales</taxon>
        <taxon>Sphingomonadaceae</taxon>
        <taxon>Novosphingobium</taxon>
    </lineage>
</organism>
<accession>F1Z4A3</accession>
<dbReference type="Proteomes" id="UP000004728">
    <property type="component" value="Unassembled WGS sequence"/>
</dbReference>
<name>F1Z4A3_9SPHN</name>
<dbReference type="InParanoid" id="F1Z4A3"/>
<sequence length="101" mass="11487">MDGRLRSLFRNAPFPKDRNGNKIEHFNLSVSFRRVDRTDYEAIVRGRSLTSHPAGFPFELGPGRHLFAKAPAQKRQVRPSHAISTSNATLFRPRILPDTMS</sequence>
<reference evidence="1 2" key="1">
    <citation type="journal article" date="2012" name="J. Bacteriol.">
        <title>Draft Genome Sequence of Novosphingobium nitrogenifigens Y88T.</title>
        <authorList>
            <person name="Strabala T.J."/>
            <person name="Macdonald L."/>
            <person name="Liu V."/>
            <person name="Smit A.M."/>
        </authorList>
    </citation>
    <scope>NUCLEOTIDE SEQUENCE [LARGE SCALE GENOMIC DNA]</scope>
    <source>
        <strain evidence="1 2">DSM 19370</strain>
    </source>
</reference>
<gene>
    <name evidence="1" type="ORF">Y88_2803</name>
</gene>
<dbReference type="HOGENOM" id="CLU_2288642_0_0_5"/>
<evidence type="ECO:0000313" key="1">
    <source>
        <dbReference type="EMBL" id="EGD60513.1"/>
    </source>
</evidence>
<evidence type="ECO:0000313" key="2">
    <source>
        <dbReference type="Proteomes" id="UP000004728"/>
    </source>
</evidence>